<name>A0A8C5N1H5_9ANUR</name>
<dbReference type="Pfam" id="PF13432">
    <property type="entry name" value="TPR_16"/>
    <property type="match status" value="1"/>
</dbReference>
<evidence type="ECO:0000313" key="5">
    <source>
        <dbReference type="Ensembl" id="ENSLLEP00000021352.1"/>
    </source>
</evidence>
<evidence type="ECO:0000256" key="1">
    <source>
        <dbReference type="ARBA" id="ARBA00022737"/>
    </source>
</evidence>
<organism evidence="5 6">
    <name type="scientific">Leptobrachium leishanense</name>
    <name type="common">Leishan spiny toad</name>
    <dbReference type="NCBI Taxonomy" id="445787"/>
    <lineage>
        <taxon>Eukaryota</taxon>
        <taxon>Metazoa</taxon>
        <taxon>Chordata</taxon>
        <taxon>Craniata</taxon>
        <taxon>Vertebrata</taxon>
        <taxon>Euteleostomi</taxon>
        <taxon>Amphibia</taxon>
        <taxon>Batrachia</taxon>
        <taxon>Anura</taxon>
        <taxon>Pelobatoidea</taxon>
        <taxon>Megophryidae</taxon>
        <taxon>Leptobrachium</taxon>
    </lineage>
</organism>
<dbReference type="Pfam" id="PF13176">
    <property type="entry name" value="TPR_7"/>
    <property type="match status" value="1"/>
</dbReference>
<protein>
    <recommendedName>
        <fullName evidence="7">Tetratricopeptide repeat protein</fullName>
    </recommendedName>
</protein>
<dbReference type="OrthoDB" id="10043504at2759"/>
<dbReference type="InterPro" id="IPR011990">
    <property type="entry name" value="TPR-like_helical_dom_sf"/>
</dbReference>
<evidence type="ECO:0000256" key="2">
    <source>
        <dbReference type="ARBA" id="ARBA00022803"/>
    </source>
</evidence>
<dbReference type="Gene3D" id="1.25.40.10">
    <property type="entry name" value="Tetratricopeptide repeat domain"/>
    <property type="match status" value="4"/>
</dbReference>
<reference evidence="5" key="2">
    <citation type="submission" date="2025-09" db="UniProtKB">
        <authorList>
            <consortium name="Ensembl"/>
        </authorList>
    </citation>
    <scope>IDENTIFICATION</scope>
</reference>
<dbReference type="SUPFAM" id="SSF48452">
    <property type="entry name" value="TPR-like"/>
    <property type="match status" value="3"/>
</dbReference>
<dbReference type="PROSITE" id="PS50005">
    <property type="entry name" value="TPR"/>
    <property type="match status" value="1"/>
</dbReference>
<dbReference type="FunFam" id="1.25.40.10:FF:000032">
    <property type="entry name" value="Interferon-induced protein with tetratricopeptide repeats 5"/>
    <property type="match status" value="1"/>
</dbReference>
<sequence length="468" mass="55027">MSESSKTLEDQLKKLRCHFTWNLQEKEGDNIAIEEKLIGQMESRATYNKHKVYNLMAYIKYVQGDYIEAMARLREAEELCRSNSNQSPAKYLVIYGNYAWLNYILKEHEMAQLYVEKVESIYQELQQSNDPNLFNCPEIYGEQGWTLLIYGGRYYEQAKECFEKALESAPEDPDWNTGYAMAIYRLESFQDGKYPELNPKDSVVKTLLGLKLQDLKEKDEGLKYIEEALEQTPVNPYVLRYVAKFYRLARMYDEALRVLKTALGFQPKSAFILSQIGLCYKYKFIDVKQSKHPNPNRQKEINEHIQKAIYYLELALEYEKSFKYVYVALANMYQEKNEIQKAEELFQTLLGFESLTRSEKQSYRFEYGKFAFFGKKSEAEAINHYKEALMIPGSFREGWKCENELKKRAERKLRYNPEDSLALGLLGLVYKVQGENAEAIRYYEKALKNDVNNGEYTRALSELRNQDN</sequence>
<evidence type="ECO:0000313" key="6">
    <source>
        <dbReference type="Proteomes" id="UP000694569"/>
    </source>
</evidence>
<evidence type="ECO:0000256" key="3">
    <source>
        <dbReference type="ARBA" id="ARBA00038336"/>
    </source>
</evidence>
<dbReference type="GO" id="GO:0051607">
    <property type="term" value="P:defense response to virus"/>
    <property type="evidence" value="ECO:0007669"/>
    <property type="project" value="TreeGrafter"/>
</dbReference>
<dbReference type="SMART" id="SM00028">
    <property type="entry name" value="TPR"/>
    <property type="match status" value="6"/>
</dbReference>
<evidence type="ECO:0008006" key="7">
    <source>
        <dbReference type="Google" id="ProtNLM"/>
    </source>
</evidence>
<reference evidence="5" key="1">
    <citation type="submission" date="2025-08" db="UniProtKB">
        <authorList>
            <consortium name="Ensembl"/>
        </authorList>
    </citation>
    <scope>IDENTIFICATION</scope>
</reference>
<dbReference type="GeneTree" id="ENSGT00950000182946"/>
<dbReference type="PANTHER" id="PTHR10271:SF35">
    <property type="entry name" value="INTERFERON INDUCED PROTEIN WITH TETRATRICOPEPTIDE REPEATS 5"/>
    <property type="match status" value="1"/>
</dbReference>
<feature type="repeat" description="TPR" evidence="4">
    <location>
        <begin position="420"/>
        <end position="453"/>
    </location>
</feature>
<evidence type="ECO:0000256" key="4">
    <source>
        <dbReference type="PROSITE-ProRule" id="PRU00339"/>
    </source>
</evidence>
<dbReference type="Ensembl" id="ENSLLET00000022176.1">
    <property type="protein sequence ID" value="ENSLLEP00000021352.1"/>
    <property type="gene ID" value="ENSLLEG00000013374.1"/>
</dbReference>
<comment type="similarity">
    <text evidence="3">Belongs to the IFIT family.</text>
</comment>
<proteinExistence type="inferred from homology"/>
<dbReference type="GO" id="GO:0005829">
    <property type="term" value="C:cytosol"/>
    <property type="evidence" value="ECO:0007669"/>
    <property type="project" value="TreeGrafter"/>
</dbReference>
<dbReference type="Proteomes" id="UP000694569">
    <property type="component" value="Unplaced"/>
</dbReference>
<dbReference type="PANTHER" id="PTHR10271">
    <property type="entry name" value="INTERFERON-INDUCED PROTEIN WITH TETRATRICOPEPTIDE REPEATS"/>
    <property type="match status" value="1"/>
</dbReference>
<keyword evidence="1" id="KW-0677">Repeat</keyword>
<dbReference type="AlphaFoldDB" id="A0A8C5N1H5"/>
<keyword evidence="2 4" id="KW-0802">TPR repeat</keyword>
<accession>A0A8C5N1H5</accession>
<keyword evidence="6" id="KW-1185">Reference proteome</keyword>
<dbReference type="InterPro" id="IPR019734">
    <property type="entry name" value="TPR_rpt"/>
</dbReference>